<evidence type="ECO:0000259" key="6">
    <source>
        <dbReference type="PROSITE" id="PS50089"/>
    </source>
</evidence>
<dbReference type="Pfam" id="PF00004">
    <property type="entry name" value="AAA"/>
    <property type="match status" value="1"/>
</dbReference>
<feature type="domain" description="RING-type" evidence="6">
    <location>
        <begin position="17"/>
        <end position="56"/>
    </location>
</feature>
<accession>A0A7R9QJV9</accession>
<comment type="similarity">
    <text evidence="1">Belongs to the AAA ATPase family.</text>
</comment>
<dbReference type="AlphaFoldDB" id="A0A7R9QJV9"/>
<sequence>CSRFVSLTDFLAKHLKCCICLNVFDKAVTNDCGHTYCRDCIGDWIASDRHHCPECRRPLATAVAAVYNFTINSMIGEMHVKCRYESEGCLEVLELALMTAHEAVCTYRLCPTCGLSIGSANGGHVCPPPLMADTAPEDTNLLDIDPSLIQMIENEIITELEPMDWSDVAGLEFKKNKIKEITVLPLLRPDLFRGLRKPPKGILLFGPPGTGKTFLGRCIASQTQSTLFSIRVSALNSEWMGESAVTLRAIFAVARARQPSV</sequence>
<evidence type="ECO:0000256" key="2">
    <source>
        <dbReference type="ARBA" id="ARBA00022723"/>
    </source>
</evidence>
<dbReference type="PROSITE" id="PS00518">
    <property type="entry name" value="ZF_RING_1"/>
    <property type="match status" value="1"/>
</dbReference>
<dbReference type="InterPro" id="IPR027417">
    <property type="entry name" value="P-loop_NTPase"/>
</dbReference>
<dbReference type="SUPFAM" id="SSF52540">
    <property type="entry name" value="P-loop containing nucleoside triphosphate hydrolases"/>
    <property type="match status" value="1"/>
</dbReference>
<dbReference type="GO" id="GO:0005524">
    <property type="term" value="F:ATP binding"/>
    <property type="evidence" value="ECO:0007669"/>
    <property type="project" value="InterPro"/>
</dbReference>
<dbReference type="GO" id="GO:0008568">
    <property type="term" value="F:microtubule severing ATPase activity"/>
    <property type="evidence" value="ECO:0007669"/>
    <property type="project" value="TreeGrafter"/>
</dbReference>
<gene>
    <name evidence="7" type="ORF">OSB1V03_LOCUS22079</name>
</gene>
<dbReference type="SMART" id="SM00184">
    <property type="entry name" value="RING"/>
    <property type="match status" value="1"/>
</dbReference>
<evidence type="ECO:0000256" key="4">
    <source>
        <dbReference type="ARBA" id="ARBA00022833"/>
    </source>
</evidence>
<keyword evidence="4" id="KW-0862">Zinc</keyword>
<keyword evidence="2" id="KW-0479">Metal-binding</keyword>
<protein>
    <recommendedName>
        <fullName evidence="6">RING-type domain-containing protein</fullName>
    </recommendedName>
</protein>
<dbReference type="InterPro" id="IPR013083">
    <property type="entry name" value="Znf_RING/FYVE/PHD"/>
</dbReference>
<dbReference type="InterPro" id="IPR050304">
    <property type="entry name" value="MT-severing_AAA_ATPase"/>
</dbReference>
<dbReference type="InterPro" id="IPR001841">
    <property type="entry name" value="Znf_RING"/>
</dbReference>
<keyword evidence="3 5" id="KW-0863">Zinc-finger</keyword>
<keyword evidence="8" id="KW-1185">Reference proteome</keyword>
<dbReference type="GO" id="GO:0016887">
    <property type="term" value="F:ATP hydrolysis activity"/>
    <property type="evidence" value="ECO:0007669"/>
    <property type="project" value="InterPro"/>
</dbReference>
<proteinExistence type="inferred from homology"/>
<dbReference type="PANTHER" id="PTHR23074">
    <property type="entry name" value="AAA DOMAIN-CONTAINING"/>
    <property type="match status" value="1"/>
</dbReference>
<dbReference type="InterPro" id="IPR017907">
    <property type="entry name" value="Znf_RING_CS"/>
</dbReference>
<dbReference type="PROSITE" id="PS50089">
    <property type="entry name" value="ZF_RING_2"/>
    <property type="match status" value="1"/>
</dbReference>
<evidence type="ECO:0000256" key="3">
    <source>
        <dbReference type="ARBA" id="ARBA00022771"/>
    </source>
</evidence>
<feature type="non-terminal residue" evidence="7">
    <location>
        <position position="1"/>
    </location>
</feature>
<dbReference type="PANTHER" id="PTHR23074:SF17">
    <property type="entry name" value="FIDGETIN-LIKE PROTEIN 1"/>
    <property type="match status" value="1"/>
</dbReference>
<dbReference type="Pfam" id="PF13445">
    <property type="entry name" value="zf-RING_UBOX"/>
    <property type="match status" value="1"/>
</dbReference>
<dbReference type="EMBL" id="CAJPIZ010044649">
    <property type="protein sequence ID" value="CAG2122133.1"/>
    <property type="molecule type" value="Genomic_DNA"/>
</dbReference>
<reference evidence="7" key="1">
    <citation type="submission" date="2020-11" db="EMBL/GenBank/DDBJ databases">
        <authorList>
            <person name="Tran Van P."/>
        </authorList>
    </citation>
    <scope>NUCLEOTIDE SEQUENCE</scope>
</reference>
<evidence type="ECO:0000256" key="1">
    <source>
        <dbReference type="ARBA" id="ARBA00006914"/>
    </source>
</evidence>
<feature type="non-terminal residue" evidence="7">
    <location>
        <position position="261"/>
    </location>
</feature>
<dbReference type="Proteomes" id="UP000759131">
    <property type="component" value="Unassembled WGS sequence"/>
</dbReference>
<dbReference type="OrthoDB" id="10251136at2759"/>
<dbReference type="Gene3D" id="3.30.40.10">
    <property type="entry name" value="Zinc/RING finger domain, C3HC4 (zinc finger)"/>
    <property type="match status" value="2"/>
</dbReference>
<dbReference type="SUPFAM" id="SSF57850">
    <property type="entry name" value="RING/U-box"/>
    <property type="match status" value="1"/>
</dbReference>
<evidence type="ECO:0000313" key="7">
    <source>
        <dbReference type="EMBL" id="CAD7648738.1"/>
    </source>
</evidence>
<organism evidence="7">
    <name type="scientific">Medioppia subpectinata</name>
    <dbReference type="NCBI Taxonomy" id="1979941"/>
    <lineage>
        <taxon>Eukaryota</taxon>
        <taxon>Metazoa</taxon>
        <taxon>Ecdysozoa</taxon>
        <taxon>Arthropoda</taxon>
        <taxon>Chelicerata</taxon>
        <taxon>Arachnida</taxon>
        <taxon>Acari</taxon>
        <taxon>Acariformes</taxon>
        <taxon>Sarcoptiformes</taxon>
        <taxon>Oribatida</taxon>
        <taxon>Brachypylina</taxon>
        <taxon>Oppioidea</taxon>
        <taxon>Oppiidae</taxon>
        <taxon>Medioppia</taxon>
    </lineage>
</organism>
<dbReference type="GO" id="GO:0008270">
    <property type="term" value="F:zinc ion binding"/>
    <property type="evidence" value="ECO:0007669"/>
    <property type="project" value="UniProtKB-KW"/>
</dbReference>
<dbReference type="EMBL" id="OC899224">
    <property type="protein sequence ID" value="CAD7648738.1"/>
    <property type="molecule type" value="Genomic_DNA"/>
</dbReference>
<dbReference type="Gene3D" id="3.40.50.300">
    <property type="entry name" value="P-loop containing nucleotide triphosphate hydrolases"/>
    <property type="match status" value="1"/>
</dbReference>
<dbReference type="InterPro" id="IPR003959">
    <property type="entry name" value="ATPase_AAA_core"/>
</dbReference>
<evidence type="ECO:0000256" key="5">
    <source>
        <dbReference type="PROSITE-ProRule" id="PRU00175"/>
    </source>
</evidence>
<evidence type="ECO:0000313" key="8">
    <source>
        <dbReference type="Proteomes" id="UP000759131"/>
    </source>
</evidence>
<dbReference type="InterPro" id="IPR027370">
    <property type="entry name" value="Znf-RING_euk"/>
</dbReference>
<dbReference type="SUPFAM" id="SSF49599">
    <property type="entry name" value="TRAF domain-like"/>
    <property type="match status" value="1"/>
</dbReference>
<name>A0A7R9QJV9_9ACAR</name>